<reference evidence="10" key="1">
    <citation type="submission" date="2021-03" db="EMBL/GenBank/DDBJ databases">
        <title>Draft genome sequence of rust myrtle Austropuccinia psidii MF-1, a brazilian biotype.</title>
        <authorList>
            <person name="Quecine M.C."/>
            <person name="Pachon D.M.R."/>
            <person name="Bonatelli M.L."/>
            <person name="Correr F.H."/>
            <person name="Franceschini L.M."/>
            <person name="Leite T.F."/>
            <person name="Margarido G.R.A."/>
            <person name="Almeida C.A."/>
            <person name="Ferrarezi J.A."/>
            <person name="Labate C.A."/>
        </authorList>
    </citation>
    <scope>NUCLEOTIDE SEQUENCE</scope>
    <source>
        <strain evidence="10">MF-1</strain>
    </source>
</reference>
<dbReference type="OrthoDB" id="1077582at2759"/>
<keyword evidence="11" id="KW-1185">Reference proteome</keyword>
<dbReference type="GO" id="GO:0016020">
    <property type="term" value="C:membrane"/>
    <property type="evidence" value="ECO:0007669"/>
    <property type="project" value="UniProtKB-SubCell"/>
</dbReference>
<sequence>MELDVFSNLHIHTHTLITFAEVMLGIFLGALTIPSKSVVAHAFRLALLAVTFPKIIDLATNKTHSIGIWLFDQTFFTMFSWHAISHILDIALVSFLPSSAPFWIRPTPKELERMDHLRQKPSKDIIPSQDQLFPKEWEVVPHPPPFSLDRALYAIDFLTLLRPGTSWLFPWQFRAFDWSLPAFKSPHRFGKPEGSYKVAVFHCFLFLSALLYFNLLNGADGPIMSFSPFNLLNQFLLTFSAGCMVCLISGPVEALSFGFLLRQKILPTSALLNNFNQPYLSLSIEDFWGRRWHHFVRRKLTRLGSLLPYGSTKSGNAFWAYVLSGIMHSFFMARVKPEPTLSQPLSYLSLWYDSGTFWFFSLQGVGMLVERAFIPGPWKRLWLWLSIIPSGHWYIDSILQKDWILR</sequence>
<dbReference type="AlphaFoldDB" id="A0A9Q3BCC6"/>
<dbReference type="Pfam" id="PF13813">
    <property type="entry name" value="MBOAT_2"/>
    <property type="match status" value="1"/>
</dbReference>
<feature type="transmembrane region" description="Helical" evidence="8">
    <location>
        <begin position="235"/>
        <end position="261"/>
    </location>
</feature>
<comment type="similarity">
    <text evidence="3">Belongs to the wax synthase family.</text>
</comment>
<evidence type="ECO:0000256" key="8">
    <source>
        <dbReference type="SAM" id="Phobius"/>
    </source>
</evidence>
<accession>A0A9Q3BCC6</accession>
<dbReference type="PANTHER" id="PTHR31595">
    <property type="entry name" value="LONG-CHAIN-ALCOHOL O-FATTY-ACYLTRANSFERASE 3-RELATED"/>
    <property type="match status" value="1"/>
</dbReference>
<evidence type="ECO:0000259" key="9">
    <source>
        <dbReference type="Pfam" id="PF13813"/>
    </source>
</evidence>
<keyword evidence="4" id="KW-0808">Transferase</keyword>
<evidence type="ECO:0000256" key="7">
    <source>
        <dbReference type="ARBA" id="ARBA00023136"/>
    </source>
</evidence>
<evidence type="ECO:0000313" key="10">
    <source>
        <dbReference type="EMBL" id="MBW0462961.1"/>
    </source>
</evidence>
<dbReference type="EMBL" id="AVOT02000460">
    <property type="protein sequence ID" value="MBW0462961.1"/>
    <property type="molecule type" value="Genomic_DNA"/>
</dbReference>
<organism evidence="10 11">
    <name type="scientific">Austropuccinia psidii MF-1</name>
    <dbReference type="NCBI Taxonomy" id="1389203"/>
    <lineage>
        <taxon>Eukaryota</taxon>
        <taxon>Fungi</taxon>
        <taxon>Dikarya</taxon>
        <taxon>Basidiomycota</taxon>
        <taxon>Pucciniomycotina</taxon>
        <taxon>Pucciniomycetes</taxon>
        <taxon>Pucciniales</taxon>
        <taxon>Sphaerophragmiaceae</taxon>
        <taxon>Austropuccinia</taxon>
    </lineage>
</organism>
<comment type="caution">
    <text evidence="10">The sequence shown here is derived from an EMBL/GenBank/DDBJ whole genome shotgun (WGS) entry which is preliminary data.</text>
</comment>
<feature type="domain" description="Wax synthase" evidence="9">
    <location>
        <begin position="274"/>
        <end position="337"/>
    </location>
</feature>
<dbReference type="InterPro" id="IPR032805">
    <property type="entry name" value="Wax_synthase_dom"/>
</dbReference>
<evidence type="ECO:0000256" key="4">
    <source>
        <dbReference type="ARBA" id="ARBA00022679"/>
    </source>
</evidence>
<comment type="pathway">
    <text evidence="2">Secondary metabolite biosynthesis.</text>
</comment>
<proteinExistence type="inferred from homology"/>
<evidence type="ECO:0000256" key="6">
    <source>
        <dbReference type="ARBA" id="ARBA00022989"/>
    </source>
</evidence>
<protein>
    <recommendedName>
        <fullName evidence="9">Wax synthase domain-containing protein</fullName>
    </recommendedName>
</protein>
<feature type="transmembrane region" description="Helical" evidence="8">
    <location>
        <begin position="12"/>
        <end position="31"/>
    </location>
</feature>
<evidence type="ECO:0000256" key="3">
    <source>
        <dbReference type="ARBA" id="ARBA00007282"/>
    </source>
</evidence>
<dbReference type="Proteomes" id="UP000765509">
    <property type="component" value="Unassembled WGS sequence"/>
</dbReference>
<dbReference type="PANTHER" id="PTHR31595:SF57">
    <property type="entry name" value="OS04G0481900 PROTEIN"/>
    <property type="match status" value="1"/>
</dbReference>
<feature type="transmembrane region" description="Helical" evidence="8">
    <location>
        <begin position="194"/>
        <end position="215"/>
    </location>
</feature>
<keyword evidence="5 8" id="KW-0812">Transmembrane</keyword>
<evidence type="ECO:0000256" key="2">
    <source>
        <dbReference type="ARBA" id="ARBA00005179"/>
    </source>
</evidence>
<evidence type="ECO:0000313" key="11">
    <source>
        <dbReference type="Proteomes" id="UP000765509"/>
    </source>
</evidence>
<gene>
    <name evidence="10" type="ORF">O181_002676</name>
</gene>
<dbReference type="GO" id="GO:0008374">
    <property type="term" value="F:O-acyltransferase activity"/>
    <property type="evidence" value="ECO:0007669"/>
    <property type="project" value="InterPro"/>
</dbReference>
<evidence type="ECO:0000256" key="1">
    <source>
        <dbReference type="ARBA" id="ARBA00004141"/>
    </source>
</evidence>
<evidence type="ECO:0000256" key="5">
    <source>
        <dbReference type="ARBA" id="ARBA00022692"/>
    </source>
</evidence>
<name>A0A9Q3BCC6_9BASI</name>
<keyword evidence="7 8" id="KW-0472">Membrane</keyword>
<dbReference type="GO" id="GO:0006629">
    <property type="term" value="P:lipid metabolic process"/>
    <property type="evidence" value="ECO:0007669"/>
    <property type="project" value="InterPro"/>
</dbReference>
<dbReference type="InterPro" id="IPR044851">
    <property type="entry name" value="Wax_synthase"/>
</dbReference>
<keyword evidence="6 8" id="KW-1133">Transmembrane helix</keyword>
<comment type="subcellular location">
    <subcellularLocation>
        <location evidence="1">Membrane</location>
        <topology evidence="1">Multi-pass membrane protein</topology>
    </subcellularLocation>
</comment>